<sequence>MRKCLGLITIFLTLINFLLKEILFYSLYGLATILTSYHDQYAFLFLILNWGCKQFLSHVMVALEFAPL</sequence>
<protein>
    <submittedName>
        <fullName evidence="1">Uncharacterized protein</fullName>
    </submittedName>
</protein>
<dbReference type="AlphaFoldDB" id="A0A2P2Q4X7"/>
<dbReference type="EMBL" id="GGEC01081558">
    <property type="protein sequence ID" value="MBX62042.1"/>
    <property type="molecule type" value="Transcribed_RNA"/>
</dbReference>
<organism evidence="1">
    <name type="scientific">Rhizophora mucronata</name>
    <name type="common">Asiatic mangrove</name>
    <dbReference type="NCBI Taxonomy" id="61149"/>
    <lineage>
        <taxon>Eukaryota</taxon>
        <taxon>Viridiplantae</taxon>
        <taxon>Streptophyta</taxon>
        <taxon>Embryophyta</taxon>
        <taxon>Tracheophyta</taxon>
        <taxon>Spermatophyta</taxon>
        <taxon>Magnoliopsida</taxon>
        <taxon>eudicotyledons</taxon>
        <taxon>Gunneridae</taxon>
        <taxon>Pentapetalae</taxon>
        <taxon>rosids</taxon>
        <taxon>fabids</taxon>
        <taxon>Malpighiales</taxon>
        <taxon>Rhizophoraceae</taxon>
        <taxon>Rhizophora</taxon>
    </lineage>
</organism>
<accession>A0A2P2Q4X7</accession>
<proteinExistence type="predicted"/>
<name>A0A2P2Q4X7_RHIMU</name>
<reference evidence="1" key="1">
    <citation type="submission" date="2018-02" db="EMBL/GenBank/DDBJ databases">
        <title>Rhizophora mucronata_Transcriptome.</title>
        <authorList>
            <person name="Meera S.P."/>
            <person name="Sreeshan A."/>
            <person name="Augustine A."/>
        </authorList>
    </citation>
    <scope>NUCLEOTIDE SEQUENCE</scope>
    <source>
        <tissue evidence="1">Leaf</tissue>
    </source>
</reference>
<evidence type="ECO:0000313" key="1">
    <source>
        <dbReference type="EMBL" id="MBX62042.1"/>
    </source>
</evidence>